<comment type="caution">
    <text evidence="2">The sequence shown here is derived from an EMBL/GenBank/DDBJ whole genome shotgun (WGS) entry which is preliminary data.</text>
</comment>
<accession>A0A5N6KUF0</accession>
<keyword evidence="3" id="KW-1185">Reference proteome</keyword>
<feature type="compositionally biased region" description="Polar residues" evidence="1">
    <location>
        <begin position="49"/>
        <end position="59"/>
    </location>
</feature>
<feature type="compositionally biased region" description="Basic residues" evidence="1">
    <location>
        <begin position="62"/>
        <end position="77"/>
    </location>
</feature>
<dbReference type="AlphaFoldDB" id="A0A5N6KUF0"/>
<protein>
    <submittedName>
        <fullName evidence="2">Uncharacterized protein</fullName>
    </submittedName>
</protein>
<dbReference type="EMBL" id="VIBQ01000013">
    <property type="protein sequence ID" value="KAB8345908.1"/>
    <property type="molecule type" value="Genomic_DNA"/>
</dbReference>
<gene>
    <name evidence="2" type="ORF">FH972_022963</name>
</gene>
<feature type="region of interest" description="Disordered" evidence="1">
    <location>
        <begin position="27"/>
        <end position="81"/>
    </location>
</feature>
<evidence type="ECO:0000256" key="1">
    <source>
        <dbReference type="SAM" id="MobiDB-lite"/>
    </source>
</evidence>
<name>A0A5N6KUF0_9ROSI</name>
<proteinExistence type="predicted"/>
<reference evidence="2 3" key="1">
    <citation type="submission" date="2019-06" db="EMBL/GenBank/DDBJ databases">
        <title>A chromosomal-level reference genome of Carpinus fangiana (Coryloideae, Betulaceae).</title>
        <authorList>
            <person name="Yang X."/>
            <person name="Wang Z."/>
            <person name="Zhang L."/>
            <person name="Hao G."/>
            <person name="Liu J."/>
            <person name="Yang Y."/>
        </authorList>
    </citation>
    <scope>NUCLEOTIDE SEQUENCE [LARGE SCALE GENOMIC DNA]</scope>
    <source>
        <strain evidence="2">Cfa_2016G</strain>
        <tissue evidence="2">Leaf</tissue>
    </source>
</reference>
<dbReference type="Proteomes" id="UP000327013">
    <property type="component" value="Unassembled WGS sequence"/>
</dbReference>
<sequence length="94" mass="10282">MASASMAPHVREPLPFYEHLPEFMGMDSRGSSSTAIRLRPSDHAPATPANDNISGQTDGHATHRAAQKGSHKTKHSGRSTWEQPLLKFWTGSCE</sequence>
<evidence type="ECO:0000313" key="2">
    <source>
        <dbReference type="EMBL" id="KAB8345908.1"/>
    </source>
</evidence>
<organism evidence="2 3">
    <name type="scientific">Carpinus fangiana</name>
    <dbReference type="NCBI Taxonomy" id="176857"/>
    <lineage>
        <taxon>Eukaryota</taxon>
        <taxon>Viridiplantae</taxon>
        <taxon>Streptophyta</taxon>
        <taxon>Embryophyta</taxon>
        <taxon>Tracheophyta</taxon>
        <taxon>Spermatophyta</taxon>
        <taxon>Magnoliopsida</taxon>
        <taxon>eudicotyledons</taxon>
        <taxon>Gunneridae</taxon>
        <taxon>Pentapetalae</taxon>
        <taxon>rosids</taxon>
        <taxon>fabids</taxon>
        <taxon>Fagales</taxon>
        <taxon>Betulaceae</taxon>
        <taxon>Carpinus</taxon>
    </lineage>
</organism>
<evidence type="ECO:0000313" key="3">
    <source>
        <dbReference type="Proteomes" id="UP000327013"/>
    </source>
</evidence>